<protein>
    <submittedName>
        <fullName evidence="3">PspA/IM30 family protein</fullName>
    </submittedName>
</protein>
<evidence type="ECO:0000256" key="1">
    <source>
        <dbReference type="ARBA" id="ARBA00043985"/>
    </source>
</evidence>
<keyword evidence="2" id="KW-0175">Coiled coil</keyword>
<dbReference type="EMBL" id="QWEG01000004">
    <property type="protein sequence ID" value="RHW41744.1"/>
    <property type="molecule type" value="Genomic_DNA"/>
</dbReference>
<dbReference type="PANTHER" id="PTHR31088:SF6">
    <property type="entry name" value="PHAGE SHOCK PROTEIN A"/>
    <property type="match status" value="1"/>
</dbReference>
<keyword evidence="4" id="KW-1185">Reference proteome</keyword>
<dbReference type="PANTHER" id="PTHR31088">
    <property type="entry name" value="MEMBRANE-ASSOCIATED PROTEIN VIPP1, CHLOROPLASTIC"/>
    <property type="match status" value="1"/>
</dbReference>
<sequence length="214" mass="25330">MANLFMKLKNTVMADLHEAIDQKERKNPIAMLNEYLRQCEKETEKVRDLVERQHALKDEFVREYNQAKEMAEKRKYQADIAAKAGELALQEFAEREHLHFSDRAIRLEGAMEQAARQLAELEARYEEMKHKLKDMNIRRLELMGRENISRANHRINQVVEAGELKSDNRFRDIETYLDNVENEVNSSYFRNTIDARIAQLEKEFKNQDSQQNAN</sequence>
<accession>A0A417YWQ1</accession>
<dbReference type="RefSeq" id="WP_118920326.1">
    <property type="nucleotide sequence ID" value="NZ_QWEG01000004.1"/>
</dbReference>
<organism evidence="3 4">
    <name type="scientific">Neobacillus notoginsengisoli</name>
    <dbReference type="NCBI Taxonomy" id="1578198"/>
    <lineage>
        <taxon>Bacteria</taxon>
        <taxon>Bacillati</taxon>
        <taxon>Bacillota</taxon>
        <taxon>Bacilli</taxon>
        <taxon>Bacillales</taxon>
        <taxon>Bacillaceae</taxon>
        <taxon>Neobacillus</taxon>
    </lineage>
</organism>
<comment type="caution">
    <text evidence="3">The sequence shown here is derived from an EMBL/GenBank/DDBJ whole genome shotgun (WGS) entry which is preliminary data.</text>
</comment>
<dbReference type="InterPro" id="IPR007157">
    <property type="entry name" value="PspA_VIPP1"/>
</dbReference>
<evidence type="ECO:0000313" key="3">
    <source>
        <dbReference type="EMBL" id="RHW41744.1"/>
    </source>
</evidence>
<feature type="coiled-coil region" evidence="2">
    <location>
        <begin position="32"/>
        <end position="59"/>
    </location>
</feature>
<evidence type="ECO:0000313" key="4">
    <source>
        <dbReference type="Proteomes" id="UP000284416"/>
    </source>
</evidence>
<evidence type="ECO:0000256" key="2">
    <source>
        <dbReference type="SAM" id="Coils"/>
    </source>
</evidence>
<gene>
    <name evidence="3" type="ORF">D1B31_07390</name>
</gene>
<dbReference type="AlphaFoldDB" id="A0A417YWQ1"/>
<proteinExistence type="inferred from homology"/>
<comment type="similarity">
    <text evidence="1">Belongs to the PspA/Vipp/IM30 family.</text>
</comment>
<dbReference type="Proteomes" id="UP000284416">
    <property type="component" value="Unassembled WGS sequence"/>
</dbReference>
<dbReference type="OrthoDB" id="2366053at2"/>
<name>A0A417YWQ1_9BACI</name>
<dbReference type="Pfam" id="PF04012">
    <property type="entry name" value="PspA_IM30"/>
    <property type="match status" value="1"/>
</dbReference>
<feature type="coiled-coil region" evidence="2">
    <location>
        <begin position="104"/>
        <end position="138"/>
    </location>
</feature>
<reference evidence="3 4" key="1">
    <citation type="journal article" date="2017" name="Int. J. Syst. Evol. Microbiol.">
        <title>Bacillus notoginsengisoli sp. nov., a novel bacterium isolated from the rhizosphere of Panax notoginseng.</title>
        <authorList>
            <person name="Zhang M.Y."/>
            <person name="Cheng J."/>
            <person name="Cai Y."/>
            <person name="Zhang T.Y."/>
            <person name="Wu Y.Y."/>
            <person name="Manikprabhu D."/>
            <person name="Li W.J."/>
            <person name="Zhang Y.X."/>
        </authorList>
    </citation>
    <scope>NUCLEOTIDE SEQUENCE [LARGE SCALE GENOMIC DNA]</scope>
    <source>
        <strain evidence="3 4">JCM 30743</strain>
    </source>
</reference>